<comment type="caution">
    <text evidence="4">The sequence shown here is derived from an EMBL/GenBank/DDBJ whole genome shotgun (WGS) entry which is preliminary data.</text>
</comment>
<feature type="domain" description="Plastocyanin-like" evidence="3">
    <location>
        <begin position="99"/>
        <end position="175"/>
    </location>
</feature>
<dbReference type="Gene3D" id="2.60.40.420">
    <property type="entry name" value="Cupredoxins - blue copper proteins"/>
    <property type="match status" value="3"/>
</dbReference>
<evidence type="ECO:0000313" key="5">
    <source>
        <dbReference type="Proteomes" id="UP000236151"/>
    </source>
</evidence>
<feature type="domain" description="Plastocyanin-like" evidence="3">
    <location>
        <begin position="42"/>
        <end position="82"/>
    </location>
</feature>
<dbReference type="FunFam" id="2.60.40.420:FF:000087">
    <property type="entry name" value="Spore coat protein A"/>
    <property type="match status" value="1"/>
</dbReference>
<dbReference type="CDD" id="cd13891">
    <property type="entry name" value="CuRO_3_CotA_like"/>
    <property type="match status" value="1"/>
</dbReference>
<evidence type="ECO:0000256" key="1">
    <source>
        <dbReference type="ARBA" id="ARBA00010609"/>
    </source>
</evidence>
<evidence type="ECO:0000259" key="3">
    <source>
        <dbReference type="Pfam" id="PF07732"/>
    </source>
</evidence>
<dbReference type="Pfam" id="PF07731">
    <property type="entry name" value="Cu-oxidase_2"/>
    <property type="match status" value="1"/>
</dbReference>
<dbReference type="EMBL" id="NIOJ01000061">
    <property type="protein sequence ID" value="PNT95695.1"/>
    <property type="molecule type" value="Genomic_DNA"/>
</dbReference>
<organism evidence="4 5">
    <name type="scientific">Clostridium thermosuccinogenes</name>
    <dbReference type="NCBI Taxonomy" id="84032"/>
    <lineage>
        <taxon>Bacteria</taxon>
        <taxon>Bacillati</taxon>
        <taxon>Bacillota</taxon>
        <taxon>Clostridia</taxon>
        <taxon>Eubacteriales</taxon>
        <taxon>Clostridiaceae</taxon>
        <taxon>Clostridium</taxon>
    </lineage>
</organism>
<dbReference type="PANTHER" id="PTHR48267">
    <property type="entry name" value="CUPREDOXIN SUPERFAMILY PROTEIN"/>
    <property type="match status" value="1"/>
</dbReference>
<dbReference type="OrthoDB" id="9757546at2"/>
<dbReference type="AlphaFoldDB" id="A0A2K2FA87"/>
<dbReference type="GO" id="GO:0005507">
    <property type="term" value="F:copper ion binding"/>
    <property type="evidence" value="ECO:0007669"/>
    <property type="project" value="InterPro"/>
</dbReference>
<gene>
    <name evidence="4" type="ORF">CDQ84_16665</name>
</gene>
<dbReference type="Pfam" id="PF07732">
    <property type="entry name" value="Cu-oxidase_3"/>
    <property type="match status" value="2"/>
</dbReference>
<evidence type="ECO:0000313" key="4">
    <source>
        <dbReference type="EMBL" id="PNT95695.1"/>
    </source>
</evidence>
<comment type="similarity">
    <text evidence="1">Belongs to the multicopper oxidase family.</text>
</comment>
<sequence length="516" mass="59644">MELSKFVDKLPIPKKLCPKYKGHGWSYYEIRMKEFKQKLHRDLGETTLWGYEGCYPGPTIEVRKREKVLIKWINELPDKHILPVDKTLHGAEHDVPEVRTVVHLHGANVEPDSDGHPEAWFTRDFKVRGPKFATKIYEYTNDQPATALWYHDHALGITRLNVYAGLAGMYIIRDKYKDKLNLPSGEYEIPLVIQDKMFKENGELYYPEQPDNPPPGLPNPSVLPAFTGDVILVNGMVWPYHEVEPRKYRFRVVNASNTRFYNLKLSQEGDATAPPWYQIGSDGGLFDIPVPMISLILAPAERADLIVDFTDFAGKKIQMLNDAVASDDPTHSIMEFRVTKKLKGEDKSYLPSHLCHVRRIPEYKACKVRDLSFGAVNDPNYPRPLFLLDNKMWSDPISETPELGSVEIWRLINPGQFPHPLHIHLVQFQILDRQPFDVERYNATQGKELVFTGGRVLPDLNERGWKDTVRAEAGFVTRIISRFIDFSGQYVWHCHILEHEDHEMMRPFLVKEPEKH</sequence>
<dbReference type="InterPro" id="IPR011707">
    <property type="entry name" value="Cu-oxidase-like_N"/>
</dbReference>
<evidence type="ECO:0000259" key="2">
    <source>
        <dbReference type="Pfam" id="PF07731"/>
    </source>
</evidence>
<dbReference type="InterPro" id="IPR011706">
    <property type="entry name" value="Cu-oxidase_C"/>
</dbReference>
<dbReference type="GO" id="GO:0016491">
    <property type="term" value="F:oxidoreductase activity"/>
    <property type="evidence" value="ECO:0007669"/>
    <property type="project" value="InterPro"/>
</dbReference>
<feature type="domain" description="Plastocyanin-like" evidence="2">
    <location>
        <begin position="389"/>
        <end position="512"/>
    </location>
</feature>
<dbReference type="CDD" id="cd13868">
    <property type="entry name" value="CuRO_2_CotA_like"/>
    <property type="match status" value="1"/>
</dbReference>
<dbReference type="KEGG" id="cthd:CDO33_10465"/>
<dbReference type="SUPFAM" id="SSF49503">
    <property type="entry name" value="Cupredoxins"/>
    <property type="match status" value="3"/>
</dbReference>
<protein>
    <submittedName>
        <fullName evidence="4">Copper oxidase</fullName>
    </submittedName>
</protein>
<dbReference type="CDD" id="cd13844">
    <property type="entry name" value="CuRO_1_BOD_CotA_like"/>
    <property type="match status" value="1"/>
</dbReference>
<accession>A0A2K2FA87</accession>
<proteinExistence type="inferred from homology"/>
<keyword evidence="5" id="KW-1185">Reference proteome</keyword>
<dbReference type="Proteomes" id="UP000236151">
    <property type="component" value="Unassembled WGS sequence"/>
</dbReference>
<dbReference type="InterPro" id="IPR008972">
    <property type="entry name" value="Cupredoxin"/>
</dbReference>
<dbReference type="InterPro" id="IPR045087">
    <property type="entry name" value="Cu-oxidase_fam"/>
</dbReference>
<dbReference type="PANTHER" id="PTHR48267:SF1">
    <property type="entry name" value="BILIRUBIN OXIDASE"/>
    <property type="match status" value="1"/>
</dbReference>
<name>A0A2K2FA87_9CLOT</name>
<reference evidence="4 5" key="1">
    <citation type="submission" date="2017-06" db="EMBL/GenBank/DDBJ databases">
        <title>Investigating the central metabolism of Clostridium thermosuccinogenes.</title>
        <authorList>
            <person name="Koendjbiharie J.G."/>
            <person name="van Kranenburg R."/>
        </authorList>
    </citation>
    <scope>NUCLEOTIDE SEQUENCE [LARGE SCALE GENOMIC DNA]</scope>
    <source>
        <strain evidence="4 5">DSM 5806</strain>
    </source>
</reference>
<dbReference type="RefSeq" id="WP_103082871.1">
    <property type="nucleotide sequence ID" value="NZ_CP021850.1"/>
</dbReference>